<evidence type="ECO:0000313" key="2">
    <source>
        <dbReference type="Proteomes" id="UP001444625"/>
    </source>
</evidence>
<keyword evidence="2" id="KW-1185">Reference proteome</keyword>
<evidence type="ECO:0000313" key="1">
    <source>
        <dbReference type="EMBL" id="MEN2766829.1"/>
    </source>
</evidence>
<comment type="caution">
    <text evidence="1">The sequence shown here is derived from an EMBL/GenBank/DDBJ whole genome shotgun (WGS) entry which is preliminary data.</text>
</comment>
<gene>
    <name evidence="1" type="ORF">ABC228_06505</name>
</gene>
<proteinExistence type="predicted"/>
<sequence>MKFYIASGFDNQAAVHYVRDQLILAGHSHTYDWTKNNRATTEEALRTIGEAEKAAVADSDVFIVLLPGGKGTHTELGIALGLNKKIFIYSKEKIDVTTATTFYYVHGVEHFYGNLAEFVTTLVDSTR</sequence>
<name>A0ABU9XF03_9BACI</name>
<dbReference type="Gene3D" id="3.40.50.450">
    <property type="match status" value="1"/>
</dbReference>
<dbReference type="InterPro" id="IPR007710">
    <property type="entry name" value="Nucleoside_deoxyribTrfase"/>
</dbReference>
<protein>
    <submittedName>
        <fullName evidence="1">Nucleoside 2-deoxyribosyltransferase</fullName>
    </submittedName>
</protein>
<accession>A0ABU9XF03</accession>
<organism evidence="1 2">
    <name type="scientific">Ornithinibacillus xuwenensis</name>
    <dbReference type="NCBI Taxonomy" id="3144668"/>
    <lineage>
        <taxon>Bacteria</taxon>
        <taxon>Bacillati</taxon>
        <taxon>Bacillota</taxon>
        <taxon>Bacilli</taxon>
        <taxon>Bacillales</taxon>
        <taxon>Bacillaceae</taxon>
        <taxon>Ornithinibacillus</taxon>
    </lineage>
</organism>
<dbReference type="Pfam" id="PF05014">
    <property type="entry name" value="Nuc_deoxyrib_tr"/>
    <property type="match status" value="1"/>
</dbReference>
<reference evidence="1 2" key="1">
    <citation type="submission" date="2024-05" db="EMBL/GenBank/DDBJ databases">
        <authorList>
            <person name="Haq I."/>
            <person name="Ullah Z."/>
            <person name="Ahmad R."/>
            <person name="Li M."/>
            <person name="Tong Y."/>
        </authorList>
    </citation>
    <scope>NUCLEOTIDE SEQUENCE [LARGE SCALE GENOMIC DNA]</scope>
    <source>
        <strain evidence="1 2">16A2E</strain>
    </source>
</reference>
<dbReference type="EMBL" id="JBDIML010000002">
    <property type="protein sequence ID" value="MEN2766829.1"/>
    <property type="molecule type" value="Genomic_DNA"/>
</dbReference>
<dbReference type="RefSeq" id="WP_345824298.1">
    <property type="nucleotide sequence ID" value="NZ_JBDIML010000002.1"/>
</dbReference>
<dbReference type="SUPFAM" id="SSF52309">
    <property type="entry name" value="N-(deoxy)ribosyltransferase-like"/>
    <property type="match status" value="1"/>
</dbReference>
<dbReference type="Proteomes" id="UP001444625">
    <property type="component" value="Unassembled WGS sequence"/>
</dbReference>